<dbReference type="PANTHER" id="PTHR22683:SF1">
    <property type="entry name" value="TYPE VII SECRETION SYSTEM PROTEIN ESSC"/>
    <property type="match status" value="1"/>
</dbReference>
<keyword evidence="2 3" id="KW-0067">ATP-binding</keyword>
<evidence type="ECO:0000256" key="1">
    <source>
        <dbReference type="ARBA" id="ARBA00022741"/>
    </source>
</evidence>
<dbReference type="CDD" id="cd01127">
    <property type="entry name" value="TrwB_TraG_TraD_VirD4"/>
    <property type="match status" value="1"/>
</dbReference>
<feature type="region of interest" description="Disordered" evidence="4">
    <location>
        <begin position="923"/>
        <end position="944"/>
    </location>
</feature>
<dbReference type="InterPro" id="IPR002543">
    <property type="entry name" value="FtsK_dom"/>
</dbReference>
<feature type="region of interest" description="Disordered" evidence="4">
    <location>
        <begin position="176"/>
        <end position="198"/>
    </location>
</feature>
<proteinExistence type="predicted"/>
<sequence>MKLLITTVADGDATGSQDVLLTASGSTPVEEVAAHLAQLRTGDTDETGGSFPVPGAAPSCYLGDEPLAPGTPLAATRLMDGSVVALGAPQPPAATVYGPERDAMPQPHRVDHAPVIELQVVSGPDAGRVYSLGLGTHGIGPLEDAAVPLEGRGMPGEGIRVTVRPDGSAIVELREGGPAKLSLPEPPEHRGRPNTPLLPLAEQDEEDEEPQEEAVGEAELPDGWELWPVGAELSVGEYLLRLAEPTPRDAAVVPSEGGGGLDYNRPPRILPHLAPERFRLPAPPEPPGRRPIPLMVSLAPMVFGVVMMLFLNSYYYLIFMFLSPVLVAANYVSGRRQTRKDYEEKSRIYRQRRASLEEDVRQKVATERRLRTETAPDPAVAGLWAVGPGRRLWERRRGDPDHLALRIGTAPQPSLLGIDDTAREDNHTAVHWTIPDAPVSVDLVESGVVGLAGAPGPVQALARWMTAQAAILHTPRDLRIVVLTDKGSQDSWHWARWLPHSRDGLPGTRGGAITLIGNDPETVANRVAELVSTLRTRQRAAESTMSKALLSEPDLLVVMDGARRLRDVPGVVSILKEGPAVRIFPLCLDQEERLLPEECTAVVRHENHRLTLRRTGQPDISGIRPDLVEPDWCERVARGIAPIRDVTPDAAEGLPTKVGLLELLGLPQPSAELVAARWTQRPASTGVLLGAGYDGPVAFDLVKDGPHGLVAGTTGSGKSELLQTFVAALAAVNRPDELTFVLVDYKGGSAFKDCVDLPHTLGMVTDLDSHLVQRALTSLSAELTRREHILAEAGAKDLPEYQGMRRRNPDMVPVPRLVIVIDEFATLYREIPDFIPGLVSIVQRGRSLGIHLILATQRPAGVVNSDIRANTNLRIALRVTDSSESQDVIDTKDAVSISPATPGRALARLGHGTVVPFQTAYAGTPRPAAQPSAEAMARQERQSAEEARIWGTALHWQRLGRAVGLPGTAGGEQGAETEAEMTAEEVPTDLNALVAALSEAAQLTGCAPQPSPWLPALGQNVLIDDLPQPDEPGGARLAPVSWALSDLPEAQAQLPVRLDFAEFGHLYVIGIPRSGRSQVLRTMAGALAQAHSSADVHLYGIDFAGGALTALGVLPHCGAVVPRGDVERLERLFARLDTELERRQELLTEHHAGNLTELRELVAAGARPAHIMLFIDGWDALMEAVADHNGGRLVEQLNRLLREGAGAGIHVVATSERALLSGRATALNDNKLLLRLNDRTDYHAVGKRSRDIPDIIQPGRGWTSDSGTEIQVALLAPGATGQEQAEALRRIGAEATRRDAGLPAARRPAGIGTLPVKVTFTEAYEKVGEELRRPMWGLLGLGGDDVSPVGVDFADTSPAFAVTGPPGSGRSTTLAALSVSLLASGTRLVILAPRESPLRALGNHPGVRLITATEPTVEEFTEALEAGSGPRVVVVDDADLFVLPDIDQNLRSLAQSGRDHGIGIVSAATAETMTGAMGWLGALKRHRKGVLLAPQSALEGDFIGTRLAHAHLRGRRLGRGLTVDPRSGELINVQIPETTID</sequence>
<dbReference type="SUPFAM" id="SSF52540">
    <property type="entry name" value="P-loop containing nucleoside triphosphate hydrolases"/>
    <property type="match status" value="3"/>
</dbReference>
<evidence type="ECO:0000313" key="8">
    <source>
        <dbReference type="Proteomes" id="UP000318720"/>
    </source>
</evidence>
<keyword evidence="5" id="KW-1133">Transmembrane helix</keyword>
<reference evidence="7 8" key="1">
    <citation type="submission" date="2019-03" db="EMBL/GenBank/DDBJ databases">
        <title>Comparative genomic analyses of the sweetpotato soil rot pathogen, Streptomyces ipomoeae.</title>
        <authorList>
            <person name="Ruschel Soares N."/>
            <person name="Badger J.H."/>
            <person name="Huguet-Tapia J.C."/>
            <person name="Clark C.A."/>
            <person name="Pettis G.S."/>
        </authorList>
    </citation>
    <scope>NUCLEOTIDE SEQUENCE [LARGE SCALE GENOMIC DNA]</scope>
    <source>
        <strain evidence="7 8">88-35</strain>
    </source>
</reference>
<gene>
    <name evidence="7" type="ORF">Sipo8835_20815</name>
</gene>
<feature type="domain" description="FtsK" evidence="6">
    <location>
        <begin position="1053"/>
        <end position="1251"/>
    </location>
</feature>
<keyword evidence="5" id="KW-0472">Membrane</keyword>
<keyword evidence="1 3" id="KW-0547">Nucleotide-binding</keyword>
<dbReference type="PANTHER" id="PTHR22683">
    <property type="entry name" value="SPORULATION PROTEIN RELATED"/>
    <property type="match status" value="1"/>
</dbReference>
<accession>A0AAE9AZD2</accession>
<dbReference type="GO" id="GO:0003677">
    <property type="term" value="F:DNA binding"/>
    <property type="evidence" value="ECO:0007669"/>
    <property type="project" value="InterPro"/>
</dbReference>
<evidence type="ECO:0000259" key="6">
    <source>
        <dbReference type="PROSITE" id="PS50901"/>
    </source>
</evidence>
<evidence type="ECO:0000256" key="4">
    <source>
        <dbReference type="SAM" id="MobiDB-lite"/>
    </source>
</evidence>
<dbReference type="InterPro" id="IPR050206">
    <property type="entry name" value="FtsK/SpoIIIE/SftA"/>
</dbReference>
<dbReference type="Proteomes" id="UP000318720">
    <property type="component" value="Unassembled WGS sequence"/>
</dbReference>
<evidence type="ECO:0000256" key="2">
    <source>
        <dbReference type="ARBA" id="ARBA00022840"/>
    </source>
</evidence>
<dbReference type="Gene3D" id="3.40.50.300">
    <property type="entry name" value="P-loop containing nucleotide triphosphate hydrolases"/>
    <property type="match status" value="4"/>
</dbReference>
<organism evidence="7 8">
    <name type="scientific">Streptomyces ipomoeae</name>
    <dbReference type="NCBI Taxonomy" id="103232"/>
    <lineage>
        <taxon>Bacteria</taxon>
        <taxon>Bacillati</taxon>
        <taxon>Actinomycetota</taxon>
        <taxon>Actinomycetes</taxon>
        <taxon>Kitasatosporales</taxon>
        <taxon>Streptomycetaceae</taxon>
        <taxon>Streptomyces</taxon>
    </lineage>
</organism>
<evidence type="ECO:0000256" key="3">
    <source>
        <dbReference type="PROSITE-ProRule" id="PRU00289"/>
    </source>
</evidence>
<name>A0AAE9AZD2_9ACTN</name>
<dbReference type="RefSeq" id="WP_141583147.1">
    <property type="nucleotide sequence ID" value="NZ_SPAZ01000173.1"/>
</dbReference>
<feature type="transmembrane region" description="Helical" evidence="5">
    <location>
        <begin position="292"/>
        <end position="310"/>
    </location>
</feature>
<feature type="binding site" evidence="3">
    <location>
        <begin position="712"/>
        <end position="719"/>
    </location>
    <ligand>
        <name>ATP</name>
        <dbReference type="ChEBI" id="CHEBI:30616"/>
    </ligand>
</feature>
<comment type="caution">
    <text evidence="7">The sequence shown here is derived from an EMBL/GenBank/DDBJ whole genome shotgun (WGS) entry which is preliminary data.</text>
</comment>
<feature type="domain" description="FtsK" evidence="6">
    <location>
        <begin position="694"/>
        <end position="886"/>
    </location>
</feature>
<keyword evidence="5" id="KW-0812">Transmembrane</keyword>
<dbReference type="InterPro" id="IPR003593">
    <property type="entry name" value="AAA+_ATPase"/>
</dbReference>
<dbReference type="Pfam" id="PF01580">
    <property type="entry name" value="FtsK_SpoIIIE"/>
    <property type="match status" value="2"/>
</dbReference>
<dbReference type="InterPro" id="IPR027417">
    <property type="entry name" value="P-loop_NTPase"/>
</dbReference>
<evidence type="ECO:0000313" key="7">
    <source>
        <dbReference type="EMBL" id="TQE32225.1"/>
    </source>
</evidence>
<protein>
    <recommendedName>
        <fullName evidence="6">FtsK domain-containing protein</fullName>
    </recommendedName>
</protein>
<evidence type="ECO:0000256" key="5">
    <source>
        <dbReference type="SAM" id="Phobius"/>
    </source>
</evidence>
<dbReference type="EMBL" id="SPAZ01000173">
    <property type="protein sequence ID" value="TQE32225.1"/>
    <property type="molecule type" value="Genomic_DNA"/>
</dbReference>
<dbReference type="PROSITE" id="PS50901">
    <property type="entry name" value="FTSK"/>
    <property type="match status" value="2"/>
</dbReference>
<dbReference type="GO" id="GO:0005524">
    <property type="term" value="F:ATP binding"/>
    <property type="evidence" value="ECO:0007669"/>
    <property type="project" value="UniProtKB-UniRule"/>
</dbReference>
<feature type="binding site" evidence="3">
    <location>
        <begin position="1070"/>
        <end position="1077"/>
    </location>
    <ligand>
        <name>ATP</name>
        <dbReference type="ChEBI" id="CHEBI:30616"/>
    </ligand>
</feature>
<dbReference type="SMART" id="SM00382">
    <property type="entry name" value="AAA"/>
    <property type="match status" value="3"/>
</dbReference>